<dbReference type="RefSeq" id="XP_018559737.1">
    <property type="nucleotide sequence ID" value="XM_018704221.2"/>
</dbReference>
<dbReference type="PANTHER" id="PTHR11481">
    <property type="entry name" value="IMMUNOGLOBULIN FC RECEPTOR"/>
    <property type="match status" value="1"/>
</dbReference>
<dbReference type="InterPro" id="IPR036179">
    <property type="entry name" value="Ig-like_dom_sf"/>
</dbReference>
<dbReference type="SMART" id="SM00409">
    <property type="entry name" value="IG"/>
    <property type="match status" value="2"/>
</dbReference>
<dbReference type="GO" id="GO:0009897">
    <property type="term" value="C:external side of plasma membrane"/>
    <property type="evidence" value="ECO:0007669"/>
    <property type="project" value="TreeGrafter"/>
</dbReference>
<protein>
    <submittedName>
        <fullName evidence="7">Uncharacterized protein LOC108902365 isoform X1</fullName>
    </submittedName>
    <submittedName>
        <fullName evidence="8">Uncharacterized protein LOC108902391 isoform X1</fullName>
    </submittedName>
</protein>
<dbReference type="Gene3D" id="2.60.40.10">
    <property type="entry name" value="Immunoglobulins"/>
    <property type="match status" value="2"/>
</dbReference>
<feature type="compositionally biased region" description="Polar residues" evidence="3">
    <location>
        <begin position="394"/>
        <end position="407"/>
    </location>
</feature>
<gene>
    <name evidence="8" type="primary">LOC108902391</name>
    <name evidence="7" type="synonym">LOC108902365</name>
</gene>
<feature type="transmembrane region" description="Helical" evidence="4">
    <location>
        <begin position="268"/>
        <end position="292"/>
    </location>
</feature>
<dbReference type="InterPro" id="IPR003599">
    <property type="entry name" value="Ig_sub"/>
</dbReference>
<dbReference type="PANTHER" id="PTHR11481:SF64">
    <property type="entry name" value="FC RECEPTOR-LIKE PROTEIN 4"/>
    <property type="match status" value="1"/>
</dbReference>
<dbReference type="InterPro" id="IPR050488">
    <property type="entry name" value="Ig_Fc_receptor"/>
</dbReference>
<reference evidence="7 8" key="1">
    <citation type="submission" date="2025-04" db="UniProtKB">
        <authorList>
            <consortium name="RefSeq"/>
        </authorList>
    </citation>
    <scope>IDENTIFICATION</scope>
    <source>
        <tissue evidence="7 8">Brain</tissue>
    </source>
</reference>
<dbReference type="GO" id="GO:0004888">
    <property type="term" value="F:transmembrane signaling receptor activity"/>
    <property type="evidence" value="ECO:0007669"/>
    <property type="project" value="TreeGrafter"/>
</dbReference>
<dbReference type="RefSeq" id="XP_018559765.1">
    <property type="nucleotide sequence ID" value="XM_018704249.2"/>
</dbReference>
<dbReference type="PROSITE" id="PS50835">
    <property type="entry name" value="IG_LIKE"/>
    <property type="match status" value="1"/>
</dbReference>
<dbReference type="GeneID" id="108902365"/>
<evidence type="ECO:0000313" key="8">
    <source>
        <dbReference type="RefSeq" id="XP_018559765.1"/>
    </source>
</evidence>
<feature type="compositionally biased region" description="Basic and acidic residues" evidence="3">
    <location>
        <begin position="340"/>
        <end position="349"/>
    </location>
</feature>
<dbReference type="KEGG" id="lcf:108902391"/>
<feature type="compositionally biased region" description="Low complexity" evidence="3">
    <location>
        <begin position="374"/>
        <end position="385"/>
    </location>
</feature>
<name>A0AAJ7QMM9_LATCA</name>
<dbReference type="GO" id="GO:0007166">
    <property type="term" value="P:cell surface receptor signaling pathway"/>
    <property type="evidence" value="ECO:0007669"/>
    <property type="project" value="TreeGrafter"/>
</dbReference>
<sequence>MLRQEEGDMEVRALCFRLLINVLMLLVTHVQQGYPQTSDADFHMVPSRLQLFQYESVSFTCQGFNDPAGWRVRNVNDITPKCLNGAAPSTVTCTIDYAFKSDSGGYWCEGGGGRRSNSVNITVSEGHVVLESPVLPVMEGAAVTLRCRSRNPSSNLTADFYKDSLLVGTSPTGNMTIQNVSKSDDGFYKCKISGAGESAESQLMIRAVAPNPTVGSVVSGAGESAESRHTVKVRIPKTDGSVKQSENSNTQHTDRKAPRRGVFFPHPYYILLWAIISVVLFLQLLVIGLLYWKKQLVLLQVKLSDPNKDMYTVVKKDKKKKRKKDAADAADNLSICLETNHSRDPQTEKDQDEFPPLSFHSTFTVEDTQNQQNESGTSSFSDSEFPSPPTDPSLSDQELQYSSIQYD</sequence>
<feature type="region of interest" description="Disordered" evidence="3">
    <location>
        <begin position="218"/>
        <end position="258"/>
    </location>
</feature>
<dbReference type="KEGG" id="lcf:108902365"/>
<dbReference type="GO" id="GO:0006955">
    <property type="term" value="P:immune response"/>
    <property type="evidence" value="ECO:0007669"/>
    <property type="project" value="TreeGrafter"/>
</dbReference>
<organism evidence="6 8">
    <name type="scientific">Lates calcarifer</name>
    <name type="common">Barramundi</name>
    <name type="synonym">Holocentrus calcarifer</name>
    <dbReference type="NCBI Taxonomy" id="8187"/>
    <lineage>
        <taxon>Eukaryota</taxon>
        <taxon>Metazoa</taxon>
        <taxon>Chordata</taxon>
        <taxon>Craniata</taxon>
        <taxon>Vertebrata</taxon>
        <taxon>Euteleostomi</taxon>
        <taxon>Actinopterygii</taxon>
        <taxon>Neopterygii</taxon>
        <taxon>Teleostei</taxon>
        <taxon>Neoteleostei</taxon>
        <taxon>Acanthomorphata</taxon>
        <taxon>Carangaria</taxon>
        <taxon>Carangaria incertae sedis</taxon>
        <taxon>Centropomidae</taxon>
        <taxon>Lates</taxon>
    </lineage>
</organism>
<feature type="compositionally biased region" description="Polar residues" evidence="3">
    <location>
        <begin position="359"/>
        <end position="373"/>
    </location>
</feature>
<feature type="domain" description="Ig-like" evidence="5">
    <location>
        <begin position="126"/>
        <end position="206"/>
    </location>
</feature>
<dbReference type="InterPro" id="IPR013783">
    <property type="entry name" value="Ig-like_fold"/>
</dbReference>
<accession>A0AAJ7QMM9</accession>
<keyword evidence="4" id="KW-0812">Transmembrane</keyword>
<feature type="region of interest" description="Disordered" evidence="3">
    <location>
        <begin position="337"/>
        <end position="407"/>
    </location>
</feature>
<feature type="compositionally biased region" description="Polar residues" evidence="3">
    <location>
        <begin position="241"/>
        <end position="251"/>
    </location>
</feature>
<evidence type="ECO:0000313" key="6">
    <source>
        <dbReference type="Proteomes" id="UP000694890"/>
    </source>
</evidence>
<evidence type="ECO:0000259" key="5">
    <source>
        <dbReference type="PROSITE" id="PS50835"/>
    </source>
</evidence>
<dbReference type="Proteomes" id="UP000694890">
    <property type="component" value="Unplaced"/>
</dbReference>
<keyword evidence="4" id="KW-1133">Transmembrane helix</keyword>
<evidence type="ECO:0000256" key="2">
    <source>
        <dbReference type="ARBA" id="ARBA00023157"/>
    </source>
</evidence>
<evidence type="ECO:0000313" key="7">
    <source>
        <dbReference type="RefSeq" id="XP_018559737.1"/>
    </source>
</evidence>
<keyword evidence="1" id="KW-0732">Signal</keyword>
<keyword evidence="4" id="KW-0472">Membrane</keyword>
<evidence type="ECO:0000256" key="1">
    <source>
        <dbReference type="ARBA" id="ARBA00022729"/>
    </source>
</evidence>
<proteinExistence type="predicted"/>
<dbReference type="AlphaFoldDB" id="A0AAJ7QMM9"/>
<dbReference type="Pfam" id="PF13895">
    <property type="entry name" value="Ig_2"/>
    <property type="match status" value="1"/>
</dbReference>
<evidence type="ECO:0000256" key="3">
    <source>
        <dbReference type="SAM" id="MobiDB-lite"/>
    </source>
</evidence>
<dbReference type="SUPFAM" id="SSF48726">
    <property type="entry name" value="Immunoglobulin"/>
    <property type="match status" value="2"/>
</dbReference>
<dbReference type="GeneID" id="108902391"/>
<evidence type="ECO:0000256" key="4">
    <source>
        <dbReference type="SAM" id="Phobius"/>
    </source>
</evidence>
<keyword evidence="2" id="KW-1015">Disulfide bond</keyword>
<dbReference type="InterPro" id="IPR007110">
    <property type="entry name" value="Ig-like_dom"/>
</dbReference>